<accession>A0ABY6QVV9</accession>
<evidence type="ECO:0000256" key="1">
    <source>
        <dbReference type="ARBA" id="ARBA00000026"/>
    </source>
</evidence>
<dbReference type="Gene3D" id="3.30.559.10">
    <property type="entry name" value="Chloramphenicol acetyltransferase-like domain"/>
    <property type="match status" value="1"/>
</dbReference>
<evidence type="ECO:0000259" key="12">
    <source>
        <dbReference type="Pfam" id="PF16911"/>
    </source>
</evidence>
<proteinExistence type="inferred from homology"/>
<evidence type="ECO:0000256" key="7">
    <source>
        <dbReference type="ARBA" id="ARBA00022679"/>
    </source>
</evidence>
<comment type="catalytic activity">
    <reaction evidence="2">
        <text>2 a mycocerosyl-[mycocerosic acid synthase] + a phenolphthiocerol = a dimycocerosyl phenolphthiocerol + 2 holo-[mycocerosic acid synthase].</text>
        <dbReference type="EC" id="2.3.1.282"/>
    </reaction>
</comment>
<dbReference type="EC" id="2.3.1.282" evidence="5"/>
<evidence type="ECO:0000313" key="13">
    <source>
        <dbReference type="EMBL" id="UZX21138.1"/>
    </source>
</evidence>
<dbReference type="InterPro" id="IPR023213">
    <property type="entry name" value="CAT-like_dom_sf"/>
</dbReference>
<keyword evidence="14" id="KW-1185">Reference proteome</keyword>
<name>A0ABY6QVV9_9ACTN</name>
<dbReference type="RefSeq" id="WP_267258586.1">
    <property type="nucleotide sequence ID" value="NZ_CP084204.1"/>
</dbReference>
<gene>
    <name evidence="13" type="ORF">LDH80_10585</name>
</gene>
<evidence type="ECO:0000256" key="6">
    <source>
        <dbReference type="ARBA" id="ARBA00013449"/>
    </source>
</evidence>
<protein>
    <recommendedName>
        <fullName evidence="6">Phthiocerol/phthiodiolone dimycocerosyl transferase</fullName>
        <ecNumber evidence="5">2.3.1.282</ecNumber>
    </recommendedName>
    <alternativeName>
        <fullName evidence="11">Acyltransferase PapA5</fullName>
    </alternativeName>
    <alternativeName>
        <fullName evidence="9">Phthiocerol/phthiodiolone O-acyltransferase</fullName>
    </alternativeName>
    <alternativeName>
        <fullName evidence="10">Polyketide synthase-associated protein A5</fullName>
    </alternativeName>
</protein>
<dbReference type="PANTHER" id="PTHR45527">
    <property type="entry name" value="NONRIBOSOMAL PEPTIDE SYNTHETASE"/>
    <property type="match status" value="1"/>
</dbReference>
<sequence length="426" mass="45838">MRRKLSLSEILYVGEIRTLATTVCTIRGEVDEELLAAAFAAKVAEHRSLRSRVTRDGDEVFLELLDEDELPRLEVRPAGPTDLTDQLNRPLPAGGPLVRATLFRGDGESTFVLGIDHVICDGHSATVLCNEIWSAYSGIQDGSYEAPRSAAESWPVAVDDLLARHSDEDLAAYVKDRTERTSAHPLAVLPFTAEESSQDGPLMDVRRIRLTREQTSALVAFAKSAGVSVHGLVGAALLTAVRDGYGPGYGSDHRLSFVSPVDLRARLTPALGRDVLIPAASWYLDVVDVPAGGDLIELGRRITGQLRDAIERGEPARELQALPRLLANPSVLTASLVMPNVGAVAGPPAPRGLEITDMRKFAISSKWVPEAGAGALVASPMTVYGRLSIEMPYSAKCFTPARMDEIHDHVLATLLSFVERAPVSAA</sequence>
<keyword evidence="8" id="KW-0012">Acyltransferase</keyword>
<organism evidence="13 14">
    <name type="scientific">Streptomyces tanashiensis</name>
    <dbReference type="NCBI Taxonomy" id="67367"/>
    <lineage>
        <taxon>Bacteria</taxon>
        <taxon>Bacillati</taxon>
        <taxon>Actinomycetota</taxon>
        <taxon>Actinomycetes</taxon>
        <taxon>Kitasatosporales</taxon>
        <taxon>Streptomycetaceae</taxon>
        <taxon>Streptomyces</taxon>
    </lineage>
</organism>
<dbReference type="Proteomes" id="UP001164506">
    <property type="component" value="Chromosome"/>
</dbReference>
<evidence type="ECO:0000256" key="9">
    <source>
        <dbReference type="ARBA" id="ARBA00030465"/>
    </source>
</evidence>
<dbReference type="PANTHER" id="PTHR45527:SF1">
    <property type="entry name" value="FATTY ACID SYNTHASE"/>
    <property type="match status" value="1"/>
</dbReference>
<keyword evidence="7" id="KW-0808">Transferase</keyword>
<dbReference type="InterPro" id="IPR031641">
    <property type="entry name" value="PapA_C"/>
</dbReference>
<comment type="catalytic activity">
    <reaction evidence="3">
        <text>2 a mycocerosyl-[mycocerosic acid synthase] + a phthiodiolone = a dimycocerosyl phthiodiolone + 2 holo-[mycocerosic acid synthase].</text>
        <dbReference type="EC" id="2.3.1.282"/>
    </reaction>
</comment>
<dbReference type="Gene3D" id="3.30.559.30">
    <property type="entry name" value="Nonribosomal peptide synthetase, condensation domain"/>
    <property type="match status" value="1"/>
</dbReference>
<evidence type="ECO:0000256" key="11">
    <source>
        <dbReference type="ARBA" id="ARBA00033407"/>
    </source>
</evidence>
<comment type="catalytic activity">
    <reaction evidence="1">
        <text>2 a mycocerosyl-[mycocerosic acid synthase] + a phthiocerol = a dimycocerosyl phthiocerol + 2 holo-[mycocerosic acid synthase].</text>
        <dbReference type="EC" id="2.3.1.282"/>
    </reaction>
</comment>
<reference evidence="13" key="1">
    <citation type="submission" date="2021-09" db="EMBL/GenBank/DDBJ databases">
        <title>Complete genome sequence and metabolic characterization of Streptomyces tanashiensis DSM 731 the producer of antibacterial Kalafungin and diverse secondary metabolites.</title>
        <authorList>
            <person name="Abbasi M.N."/>
            <person name="Anwar M.N."/>
            <person name="Alam K."/>
            <person name="Shoaib M."/>
            <person name="Lin Z."/>
            <person name="Hayat M."/>
            <person name="Ali M.I."/>
            <person name="Malik H.M.T."/>
            <person name="Ahmed I."/>
            <person name="Li A."/>
            <person name="Hailong Wang H."/>
            <person name="Zhang Y."/>
        </authorList>
    </citation>
    <scope>NUCLEOTIDE SEQUENCE</scope>
    <source>
        <strain evidence="13">Kala</strain>
    </source>
</reference>
<feature type="domain" description="Phthiocerol/phthiodiolone dimycocerosyl transferase C-terminal" evidence="12">
    <location>
        <begin position="202"/>
        <end position="391"/>
    </location>
</feature>
<dbReference type="Pfam" id="PF16911">
    <property type="entry name" value="PapA_C"/>
    <property type="match status" value="1"/>
</dbReference>
<evidence type="ECO:0000256" key="3">
    <source>
        <dbReference type="ARBA" id="ARBA00001907"/>
    </source>
</evidence>
<evidence type="ECO:0000256" key="8">
    <source>
        <dbReference type="ARBA" id="ARBA00023315"/>
    </source>
</evidence>
<evidence type="ECO:0000256" key="2">
    <source>
        <dbReference type="ARBA" id="ARBA00000625"/>
    </source>
</evidence>
<evidence type="ECO:0000256" key="5">
    <source>
        <dbReference type="ARBA" id="ARBA00012866"/>
    </source>
</evidence>
<evidence type="ECO:0000256" key="10">
    <source>
        <dbReference type="ARBA" id="ARBA00032317"/>
    </source>
</evidence>
<evidence type="ECO:0000313" key="14">
    <source>
        <dbReference type="Proteomes" id="UP001164506"/>
    </source>
</evidence>
<evidence type="ECO:0000256" key="4">
    <source>
        <dbReference type="ARBA" id="ARBA00006558"/>
    </source>
</evidence>
<dbReference type="GeneID" id="95599890"/>
<dbReference type="SUPFAM" id="SSF52777">
    <property type="entry name" value="CoA-dependent acyltransferases"/>
    <property type="match status" value="2"/>
</dbReference>
<dbReference type="EMBL" id="CP084204">
    <property type="protein sequence ID" value="UZX21138.1"/>
    <property type="molecule type" value="Genomic_DNA"/>
</dbReference>
<comment type="similarity">
    <text evidence="4">Belongs to the acyltransferase PapA5 family.</text>
</comment>